<keyword evidence="11" id="KW-1185">Reference proteome</keyword>
<evidence type="ECO:0000313" key="10">
    <source>
        <dbReference type="EMBL" id="KVH97392.1"/>
    </source>
</evidence>
<dbReference type="EMBL" id="LEKV01003833">
    <property type="protein sequence ID" value="KVH97392.1"/>
    <property type="molecule type" value="Genomic_DNA"/>
</dbReference>
<feature type="region of interest" description="Disordered" evidence="8">
    <location>
        <begin position="1241"/>
        <end position="1276"/>
    </location>
</feature>
<dbReference type="PANTHER" id="PTHR24185">
    <property type="entry name" value="CALCIUM-INDEPENDENT PHOSPHOLIPASE A2-GAMMA"/>
    <property type="match status" value="1"/>
</dbReference>
<evidence type="ECO:0000256" key="2">
    <source>
        <dbReference type="ARBA" id="ARBA00022737"/>
    </source>
</evidence>
<comment type="caution">
    <text evidence="10">The sequence shown here is derived from an EMBL/GenBank/DDBJ whole genome shotgun (WGS) entry which is preliminary data.</text>
</comment>
<organism evidence="10 11">
    <name type="scientific">Cynara cardunculus var. scolymus</name>
    <name type="common">Globe artichoke</name>
    <name type="synonym">Cynara scolymus</name>
    <dbReference type="NCBI Taxonomy" id="59895"/>
    <lineage>
        <taxon>Eukaryota</taxon>
        <taxon>Viridiplantae</taxon>
        <taxon>Streptophyta</taxon>
        <taxon>Embryophyta</taxon>
        <taxon>Tracheophyta</taxon>
        <taxon>Spermatophyta</taxon>
        <taxon>Magnoliopsida</taxon>
        <taxon>eudicotyledons</taxon>
        <taxon>Gunneridae</taxon>
        <taxon>Pentapetalae</taxon>
        <taxon>asterids</taxon>
        <taxon>campanulids</taxon>
        <taxon>Asterales</taxon>
        <taxon>Asteraceae</taxon>
        <taxon>Carduoideae</taxon>
        <taxon>Cardueae</taxon>
        <taxon>Carduinae</taxon>
        <taxon>Cynara</taxon>
    </lineage>
</organism>
<keyword evidence="10" id="KW-0808">Transferase</keyword>
<dbReference type="Pfam" id="PF00514">
    <property type="entry name" value="Arm"/>
    <property type="match status" value="1"/>
</dbReference>
<dbReference type="Pfam" id="PF13855">
    <property type="entry name" value="LRR_8"/>
    <property type="match status" value="1"/>
</dbReference>
<dbReference type="Gene3D" id="3.40.1090.10">
    <property type="entry name" value="Cytosolic phospholipase A2 catalytic domain"/>
    <property type="match status" value="1"/>
</dbReference>
<dbReference type="Gene3D" id="1.25.10.10">
    <property type="entry name" value="Leucine-rich Repeat Variant"/>
    <property type="match status" value="1"/>
</dbReference>
<comment type="similarity">
    <text evidence="7">Belongs to the patatin family.</text>
</comment>
<dbReference type="SUPFAM" id="SSF48371">
    <property type="entry name" value="ARM repeat"/>
    <property type="match status" value="1"/>
</dbReference>
<feature type="region of interest" description="Disordered" evidence="8">
    <location>
        <begin position="25"/>
        <end position="65"/>
    </location>
</feature>
<feature type="active site" description="Proton acceptor" evidence="6">
    <location>
        <position position="785"/>
    </location>
</feature>
<dbReference type="InterPro" id="IPR000225">
    <property type="entry name" value="Armadillo"/>
</dbReference>
<dbReference type="Pfam" id="PF01734">
    <property type="entry name" value="Patatin"/>
    <property type="match status" value="1"/>
</dbReference>
<evidence type="ECO:0000259" key="9">
    <source>
        <dbReference type="PROSITE" id="PS51635"/>
    </source>
</evidence>
<accession>A0A118JY37</accession>
<dbReference type="GO" id="GO:0051707">
    <property type="term" value="P:response to other organism"/>
    <property type="evidence" value="ECO:0007669"/>
    <property type="project" value="UniProtKB-ARBA"/>
</dbReference>
<dbReference type="Proteomes" id="UP000243975">
    <property type="component" value="Unassembled WGS sequence"/>
</dbReference>
<dbReference type="GO" id="GO:0006952">
    <property type="term" value="P:defense response"/>
    <property type="evidence" value="ECO:0007669"/>
    <property type="project" value="UniProtKB-ARBA"/>
</dbReference>
<dbReference type="STRING" id="59895.A0A118JY37"/>
<dbReference type="Gramene" id="KVH97392">
    <property type="protein sequence ID" value="KVH97392"/>
    <property type="gene ID" value="Ccrd_000499"/>
</dbReference>
<evidence type="ECO:0000256" key="1">
    <source>
        <dbReference type="ARBA" id="ARBA00022614"/>
    </source>
</evidence>
<comment type="function">
    <text evidence="7">Lipolytic acyl hydrolase (LAH).</text>
</comment>
<protein>
    <recommendedName>
        <fullName evidence="7">Patatin</fullName>
        <ecNumber evidence="7">3.1.1.-</ecNumber>
    </recommendedName>
</protein>
<dbReference type="InterPro" id="IPR011989">
    <property type="entry name" value="ARM-like"/>
</dbReference>
<dbReference type="InterPro" id="IPR045217">
    <property type="entry name" value="PNPLA8-like"/>
</dbReference>
<dbReference type="OMA" id="TCHLPNV"/>
<dbReference type="InterPro" id="IPR016024">
    <property type="entry name" value="ARM-type_fold"/>
</dbReference>
<dbReference type="SUPFAM" id="SSF52151">
    <property type="entry name" value="FabD/lysophospholipase-like"/>
    <property type="match status" value="1"/>
</dbReference>
<dbReference type="GO" id="GO:0004620">
    <property type="term" value="F:phospholipase activity"/>
    <property type="evidence" value="ECO:0007669"/>
    <property type="project" value="InterPro"/>
</dbReference>
<dbReference type="InterPro" id="IPR001611">
    <property type="entry name" value="Leu-rich_rpt"/>
</dbReference>
<comment type="domain">
    <text evidence="7">The nitrogen atoms of the two glycine residues in the GGXR motif define the oxyanion hole, and stabilize the oxyanion that forms during the nucleophilic attack by the catalytic serine during substrate cleavage.</text>
</comment>
<keyword evidence="3 6" id="KW-0378">Hydrolase</keyword>
<proteinExistence type="inferred from homology"/>
<keyword evidence="1" id="KW-0433">Leucine-rich repeat</keyword>
<dbReference type="GO" id="GO:0016042">
    <property type="term" value="P:lipid catabolic process"/>
    <property type="evidence" value="ECO:0007669"/>
    <property type="project" value="UniProtKB-UniRule"/>
</dbReference>
<feature type="active site" description="Nucleophile" evidence="6">
    <location>
        <position position="605"/>
    </location>
</feature>
<keyword evidence="4 6" id="KW-0442">Lipid degradation</keyword>
<reference evidence="10 11" key="1">
    <citation type="journal article" date="2016" name="Sci. Rep.">
        <title>The genome sequence of the outbreeding globe artichoke constructed de novo incorporating a phase-aware low-pass sequencing strategy of F1 progeny.</title>
        <authorList>
            <person name="Scaglione D."/>
            <person name="Reyes-Chin-Wo S."/>
            <person name="Acquadro A."/>
            <person name="Froenicke L."/>
            <person name="Portis E."/>
            <person name="Beitel C."/>
            <person name="Tirone M."/>
            <person name="Mauro R."/>
            <person name="Lo Monaco A."/>
            <person name="Mauromicale G."/>
            <person name="Faccioli P."/>
            <person name="Cattivelli L."/>
            <person name="Rieseberg L."/>
            <person name="Michelmore R."/>
            <person name="Lanteri S."/>
        </authorList>
    </citation>
    <scope>NUCLEOTIDE SEQUENCE [LARGE SCALE GENOMIC DNA]</scope>
    <source>
        <strain evidence="10">2C</strain>
    </source>
</reference>
<sequence length="1327" mass="146404">MSWGLGWKRPSDVFHLSLYYGTEEALDDQTRSSSPSPESSSGSSSAAVASRDDNNNSNNSNCSNPELGFRIDLDWNAGDDEDQVTLKLQSQVMVALPLPQDTVVIRLSECDDSGRVGTGEEVGESGRVGDVNVVGVEMKVVKQREPLRAVAMSRVGGSGQQNDGMGVLTKLLKSEFAAEPGPGHAEGPRAESCADHWMNVTVVSLYNCGLSMLPVELTKLPLLEKLFLDNNKLTLLPPELGVLKNLKVLTVDYNMLVSVPVELRQCVGLVELSLEHNKLIRPLLDFRAMAELRILRLFGNPLEFLPDILPLHQLRHLSLANIRIVADDYLRSVNVQIEMENSSYFVASRHKLSAFFSLIFRFSSCHHPLIASALAKMMQDEGNRVVIGKDENAVRQLISMISSEDQHVVVEACSALTSLASDVSVALQLMKCDIMQPIKRVLTSIGPQELKSVLQVVAKLGFISDTVAQKMLSKDVMKSLKLLCAHKDPEVQRLALIAVGNLAFCLENRRVLVASESLRDLLLRLTLSSEQRVSKAAARVLAILGENENLRRAIKGRQVPKQGLRILAMDGGGMKGLATVQILKEIENGTGKQIHEMFDLICGTSTGGMLAVALGIKLMSLEQCEDIYKNLGKLVFAEPVPKDNEAATWREKLDQLYKSSSQSFRVVVHGSKMCADEDGDLLIDSSVKRIPKVFVVSTLVNVAPAQPFIFRNYQYPAGTPEVPLIMSENFSTNGPGIATTGAQVGYKRSAYMGSCRHDLWQAIRASSAAPYYLDDYSDGVLRWQDGAIVANNPTIFAIREAQLLWPDAKIDTLVSIGCCSLPTKARKGGWRYLDTGQVLIESACSVERVEEALSTLLPMIPEIHYFRFNPVDERCDMELDETDPTIWIKLEAATNEYIQNNSPTFKKLCERLLLNHTDEKLPENINSKQLFKAKGPNSGEDGPSLGWRRNVLLVEASHNPDSGRVFNHARSLQTFCSGHGIRLSLLNAASGTLKQEPGTSFPTPFTSPLFTGSFPSSPLLYSPDLGVHRVGRIESVPHLSLDGFHSGRTSSPPESPTVPRQLSMPVRVLLDKLQNSPQVGVVHLALQNDTTGSILSWQNDVFVVAEPGELAEKFLQSVKYSLLSMLRGRRRRYTSIISNISSVADLVACRPYFQIGGVVHRYIGRQTQVMEDDQEIGAYMFRRTVPSMHLTPEDVRWMAFLDSGAKAVICPSSEPQEMQLTTFHGSTEFNDTENSKFVIGVDEADEESSEPTSPASDWEDSETDKGTTTGTDKGMLVWDDDEEELSRFICRLYDSIFMGGARVNVALQQALGSHRTIRYSCHLPRVP</sequence>
<gene>
    <name evidence="10" type="ORF">Ccrd_000499</name>
</gene>
<keyword evidence="5 6" id="KW-0443">Lipid metabolism</keyword>
<feature type="short sequence motif" description="DGA/G" evidence="6">
    <location>
        <begin position="785"/>
        <end position="787"/>
    </location>
</feature>
<dbReference type="InterPro" id="IPR016035">
    <property type="entry name" value="Acyl_Trfase/lysoPLipase"/>
</dbReference>
<dbReference type="GO" id="GO:0016020">
    <property type="term" value="C:membrane"/>
    <property type="evidence" value="ECO:0007669"/>
    <property type="project" value="TreeGrafter"/>
</dbReference>
<evidence type="ECO:0000256" key="8">
    <source>
        <dbReference type="SAM" id="MobiDB-lite"/>
    </source>
</evidence>
<dbReference type="InterPro" id="IPR002641">
    <property type="entry name" value="PNPLA_dom"/>
</dbReference>
<dbReference type="CDD" id="cd07211">
    <property type="entry name" value="Pat_PNPLA8"/>
    <property type="match status" value="1"/>
</dbReference>
<feature type="compositionally biased region" description="Low complexity" evidence="8">
    <location>
        <begin position="32"/>
        <end position="65"/>
    </location>
</feature>
<dbReference type="PANTHER" id="PTHR24185:SF1">
    <property type="entry name" value="CALCIUM-INDEPENDENT PHOSPHOLIPASE A2-GAMMA"/>
    <property type="match status" value="1"/>
</dbReference>
<evidence type="ECO:0000256" key="5">
    <source>
        <dbReference type="ARBA" id="ARBA00023098"/>
    </source>
</evidence>
<dbReference type="EC" id="3.1.1.-" evidence="7"/>
<feature type="short sequence motif" description="GXGXXG" evidence="6">
    <location>
        <begin position="571"/>
        <end position="576"/>
    </location>
</feature>
<feature type="domain" description="PNPLA" evidence="9">
    <location>
        <begin position="567"/>
        <end position="798"/>
    </location>
</feature>
<keyword evidence="2" id="KW-0677">Repeat</keyword>
<dbReference type="SMART" id="SM00369">
    <property type="entry name" value="LRR_TYP"/>
    <property type="match status" value="3"/>
</dbReference>
<dbReference type="GO" id="GO:0006631">
    <property type="term" value="P:fatty acid metabolic process"/>
    <property type="evidence" value="ECO:0007669"/>
    <property type="project" value="TreeGrafter"/>
</dbReference>
<evidence type="ECO:0000256" key="3">
    <source>
        <dbReference type="ARBA" id="ARBA00022801"/>
    </source>
</evidence>
<name>A0A118JY37_CYNCS</name>
<dbReference type="InterPro" id="IPR032675">
    <property type="entry name" value="LRR_dom_sf"/>
</dbReference>
<dbReference type="Gene3D" id="3.80.10.10">
    <property type="entry name" value="Ribonuclease Inhibitor"/>
    <property type="match status" value="1"/>
</dbReference>
<evidence type="ECO:0000256" key="6">
    <source>
        <dbReference type="PROSITE-ProRule" id="PRU01161"/>
    </source>
</evidence>
<feature type="short sequence motif" description="GXSXG" evidence="6">
    <location>
        <begin position="603"/>
        <end position="607"/>
    </location>
</feature>
<dbReference type="InterPro" id="IPR003591">
    <property type="entry name" value="Leu-rich_rpt_typical-subtyp"/>
</dbReference>
<dbReference type="PROSITE" id="PS51635">
    <property type="entry name" value="PNPLA"/>
    <property type="match status" value="1"/>
</dbReference>
<dbReference type="SUPFAM" id="SSF52058">
    <property type="entry name" value="L domain-like"/>
    <property type="match status" value="1"/>
</dbReference>
<dbReference type="GO" id="GO:0016740">
    <property type="term" value="F:transferase activity"/>
    <property type="evidence" value="ECO:0007669"/>
    <property type="project" value="UniProtKB-KW"/>
</dbReference>
<evidence type="ECO:0000256" key="7">
    <source>
        <dbReference type="RuleBase" id="RU361262"/>
    </source>
</evidence>
<evidence type="ECO:0000256" key="4">
    <source>
        <dbReference type="ARBA" id="ARBA00022963"/>
    </source>
</evidence>
<evidence type="ECO:0000313" key="11">
    <source>
        <dbReference type="Proteomes" id="UP000243975"/>
    </source>
</evidence>